<sequence length="68" mass="7337">MGAVHIHDCPLEPLIPIWLIVSGVAPVFFCGSTRRRNHDDSGEKSGGGCAMIFGIIGLLFQLAWLICV</sequence>
<reference evidence="2" key="1">
    <citation type="journal article" date="2019" name="bioRxiv">
        <title>The Genome of the Zebra Mussel, Dreissena polymorpha: A Resource for Invasive Species Research.</title>
        <authorList>
            <person name="McCartney M.A."/>
            <person name="Auch B."/>
            <person name="Kono T."/>
            <person name="Mallez S."/>
            <person name="Zhang Y."/>
            <person name="Obille A."/>
            <person name="Becker A."/>
            <person name="Abrahante J.E."/>
            <person name="Garbe J."/>
            <person name="Badalamenti J.P."/>
            <person name="Herman A."/>
            <person name="Mangelson H."/>
            <person name="Liachko I."/>
            <person name="Sullivan S."/>
            <person name="Sone E.D."/>
            <person name="Koren S."/>
            <person name="Silverstein K.A.T."/>
            <person name="Beckman K.B."/>
            <person name="Gohl D.M."/>
        </authorList>
    </citation>
    <scope>NUCLEOTIDE SEQUENCE</scope>
    <source>
        <strain evidence="2">Duluth1</strain>
        <tissue evidence="2">Whole animal</tissue>
    </source>
</reference>
<dbReference type="AlphaFoldDB" id="A0A9D4EV99"/>
<evidence type="ECO:0000256" key="1">
    <source>
        <dbReference type="SAM" id="Phobius"/>
    </source>
</evidence>
<dbReference type="EMBL" id="JAIWYP010000008">
    <property type="protein sequence ID" value="KAH3786013.1"/>
    <property type="molecule type" value="Genomic_DNA"/>
</dbReference>
<keyword evidence="1" id="KW-0812">Transmembrane</keyword>
<accession>A0A9D4EV99</accession>
<evidence type="ECO:0000313" key="2">
    <source>
        <dbReference type="EMBL" id="KAH3786013.1"/>
    </source>
</evidence>
<gene>
    <name evidence="2" type="ORF">DPMN_164112</name>
</gene>
<organism evidence="2 3">
    <name type="scientific">Dreissena polymorpha</name>
    <name type="common">Zebra mussel</name>
    <name type="synonym">Mytilus polymorpha</name>
    <dbReference type="NCBI Taxonomy" id="45954"/>
    <lineage>
        <taxon>Eukaryota</taxon>
        <taxon>Metazoa</taxon>
        <taxon>Spiralia</taxon>
        <taxon>Lophotrochozoa</taxon>
        <taxon>Mollusca</taxon>
        <taxon>Bivalvia</taxon>
        <taxon>Autobranchia</taxon>
        <taxon>Heteroconchia</taxon>
        <taxon>Euheterodonta</taxon>
        <taxon>Imparidentia</taxon>
        <taxon>Neoheterodontei</taxon>
        <taxon>Myida</taxon>
        <taxon>Dreissenoidea</taxon>
        <taxon>Dreissenidae</taxon>
        <taxon>Dreissena</taxon>
    </lineage>
</organism>
<keyword evidence="1" id="KW-1133">Transmembrane helix</keyword>
<protein>
    <submittedName>
        <fullName evidence="2">Uncharacterized protein</fullName>
    </submittedName>
</protein>
<name>A0A9D4EV99_DREPO</name>
<keyword evidence="3" id="KW-1185">Reference proteome</keyword>
<comment type="caution">
    <text evidence="2">The sequence shown here is derived from an EMBL/GenBank/DDBJ whole genome shotgun (WGS) entry which is preliminary data.</text>
</comment>
<keyword evidence="1" id="KW-0472">Membrane</keyword>
<proteinExistence type="predicted"/>
<reference evidence="2" key="2">
    <citation type="submission" date="2020-11" db="EMBL/GenBank/DDBJ databases">
        <authorList>
            <person name="McCartney M.A."/>
            <person name="Auch B."/>
            <person name="Kono T."/>
            <person name="Mallez S."/>
            <person name="Becker A."/>
            <person name="Gohl D.M."/>
            <person name="Silverstein K.A.T."/>
            <person name="Koren S."/>
            <person name="Bechman K.B."/>
            <person name="Herman A."/>
            <person name="Abrahante J.E."/>
            <person name="Garbe J."/>
        </authorList>
    </citation>
    <scope>NUCLEOTIDE SEQUENCE</scope>
    <source>
        <strain evidence="2">Duluth1</strain>
        <tissue evidence="2">Whole animal</tissue>
    </source>
</reference>
<feature type="transmembrane region" description="Helical" evidence="1">
    <location>
        <begin position="15"/>
        <end position="33"/>
    </location>
</feature>
<evidence type="ECO:0000313" key="3">
    <source>
        <dbReference type="Proteomes" id="UP000828390"/>
    </source>
</evidence>
<dbReference type="Proteomes" id="UP000828390">
    <property type="component" value="Unassembled WGS sequence"/>
</dbReference>
<feature type="transmembrane region" description="Helical" evidence="1">
    <location>
        <begin position="45"/>
        <end position="66"/>
    </location>
</feature>